<dbReference type="Pfam" id="PF13551">
    <property type="entry name" value="HTH_29"/>
    <property type="match status" value="1"/>
</dbReference>
<dbReference type="InterPro" id="IPR036397">
    <property type="entry name" value="RNaseH_sf"/>
</dbReference>
<accession>A0A5C7EPT9</accession>
<organism evidence="3 4">
    <name type="scientific">Pelomicrobium methylotrophicum</name>
    <dbReference type="NCBI Taxonomy" id="2602750"/>
    <lineage>
        <taxon>Bacteria</taxon>
        <taxon>Pseudomonadati</taxon>
        <taxon>Pseudomonadota</taxon>
        <taxon>Hydrogenophilia</taxon>
        <taxon>Hydrogenophilia incertae sedis</taxon>
        <taxon>Pelomicrobium</taxon>
    </lineage>
</organism>
<dbReference type="OrthoDB" id="5298607at2"/>
<keyword evidence="4" id="KW-1185">Reference proteome</keyword>
<dbReference type="InterPro" id="IPR038717">
    <property type="entry name" value="Tc1-like_DDE_dom"/>
</dbReference>
<evidence type="ECO:0000313" key="4">
    <source>
        <dbReference type="Proteomes" id="UP000321201"/>
    </source>
</evidence>
<proteinExistence type="predicted"/>
<dbReference type="PANTHER" id="PTHR46564:SF1">
    <property type="entry name" value="TRANSPOSASE"/>
    <property type="match status" value="1"/>
</dbReference>
<dbReference type="AlphaFoldDB" id="A0A5C7EPT9"/>
<dbReference type="GO" id="GO:0003676">
    <property type="term" value="F:nucleic acid binding"/>
    <property type="evidence" value="ECO:0007669"/>
    <property type="project" value="InterPro"/>
</dbReference>
<dbReference type="InterPro" id="IPR047655">
    <property type="entry name" value="Transpos_IS630-like"/>
</dbReference>
<dbReference type="EMBL" id="VPFL01000001">
    <property type="protein sequence ID" value="TXF13602.1"/>
    <property type="molecule type" value="Genomic_DNA"/>
</dbReference>
<dbReference type="SUPFAM" id="SSF46689">
    <property type="entry name" value="Homeodomain-like"/>
    <property type="match status" value="1"/>
</dbReference>
<dbReference type="Proteomes" id="UP000321201">
    <property type="component" value="Unassembled WGS sequence"/>
</dbReference>
<feature type="domain" description="Tc1-like transposase DDE" evidence="1">
    <location>
        <begin position="162"/>
        <end position="294"/>
    </location>
</feature>
<dbReference type="InParanoid" id="A0A5C7EPT9"/>
<comment type="caution">
    <text evidence="3">The sequence shown here is derived from an EMBL/GenBank/DDBJ whole genome shotgun (WGS) entry which is preliminary data.</text>
</comment>
<dbReference type="NCBIfam" id="NF033545">
    <property type="entry name" value="transpos_IS630"/>
    <property type="match status" value="1"/>
</dbReference>
<dbReference type="InterPro" id="IPR025959">
    <property type="entry name" value="Winged_HTH_dom"/>
</dbReference>
<protein>
    <submittedName>
        <fullName evidence="3">IS630 family transposase</fullName>
    </submittedName>
</protein>
<dbReference type="Pfam" id="PF13592">
    <property type="entry name" value="HTH_33"/>
    <property type="match status" value="1"/>
</dbReference>
<evidence type="ECO:0000313" key="3">
    <source>
        <dbReference type="EMBL" id="TXF13602.1"/>
    </source>
</evidence>
<sequence length="330" mass="37801">MAVKMDEAAKRRVRAGRLLLKGKKPAEVAAIVGAPRQTVYRWLGVLQEKGIDGLREMSKGGRPSRMRAGQLEELRQALLAGPIAAGYGTDLWTLKRVRLLIEKRFGIKYSEVQVWRILGAMGFSNQKPERRAIERNEEAVAHWKKRTWPVLKKKPRREGRVIVFIDESGLSERPTRVRTWAPKGQTPVIQFHFNWKQLSMIAGVSFTNAYFRLHEGSIKSAQIVDFLEELVRQIGRKLLIIWDGLKAHRSRVVRDYVDGLDGKIELAFLPPYAPELNPVEYLWAWLKRHALANYCPDSLAELATTARGKLRSAQRRTTLIAAFWKQAELF</sequence>
<name>A0A5C7EPT9_9PROT</name>
<feature type="domain" description="Winged helix-turn helix" evidence="2">
    <location>
        <begin position="89"/>
        <end position="146"/>
    </location>
</feature>
<gene>
    <name evidence="3" type="ORF">FR698_00320</name>
</gene>
<evidence type="ECO:0000259" key="1">
    <source>
        <dbReference type="Pfam" id="PF13358"/>
    </source>
</evidence>
<dbReference type="Pfam" id="PF13358">
    <property type="entry name" value="DDE_3"/>
    <property type="match status" value="1"/>
</dbReference>
<dbReference type="Gene3D" id="3.30.420.10">
    <property type="entry name" value="Ribonuclease H-like superfamily/Ribonuclease H"/>
    <property type="match status" value="1"/>
</dbReference>
<dbReference type="InterPro" id="IPR009057">
    <property type="entry name" value="Homeodomain-like_sf"/>
</dbReference>
<evidence type="ECO:0000259" key="2">
    <source>
        <dbReference type="Pfam" id="PF13592"/>
    </source>
</evidence>
<reference evidence="3 4" key="1">
    <citation type="submission" date="2019-08" db="EMBL/GenBank/DDBJ databases">
        <title>Pelomicrobium methylotrophicum gen. nov., sp. nov. a moderately thermophilic, facultatively anaerobic, lithoautotrophic and methylotrophic bacterium isolated from a terrestrial mud volcano.</title>
        <authorList>
            <person name="Slobodkina G.B."/>
            <person name="Merkel A.Y."/>
            <person name="Slobodkin A.I."/>
        </authorList>
    </citation>
    <scope>NUCLEOTIDE SEQUENCE [LARGE SCALE GENOMIC DNA]</scope>
    <source>
        <strain evidence="3 4">SM250</strain>
    </source>
</reference>
<dbReference type="PANTHER" id="PTHR46564">
    <property type="entry name" value="TRANSPOSASE"/>
    <property type="match status" value="1"/>
</dbReference>